<dbReference type="Proteomes" id="UP000509302">
    <property type="component" value="Chromosome"/>
</dbReference>
<sequence>MKCYSITLETYWKKENSLFLVMTTSYIRKIFSAVLILLAASVRAQNGLAILWEPEIAVSYDVTPLYSHQFSVEKRSGILSDSQVKFDVMQMDFAHFSQLDIMDNQSIALGLMYRSRELFEDDSDEFRLTEQFSLTKTNESLRWGHRFRAEQRFSEKPLEHRFRYRLAADLPLKGTRLDVGEAYLSATWENLLSVVKSAKPMYAQRFGLDIGFLIDKNMTLETGVQYRLEDYFNTVLHELFLFTGINMEL</sequence>
<dbReference type="EMBL" id="CP058595">
    <property type="protein sequence ID" value="QLG46535.1"/>
    <property type="molecule type" value="Genomic_DNA"/>
</dbReference>
<keyword evidence="2" id="KW-1185">Reference proteome</keyword>
<evidence type="ECO:0000313" key="2">
    <source>
        <dbReference type="Proteomes" id="UP000509302"/>
    </source>
</evidence>
<accession>A0A7H9ATL2</accession>
<protein>
    <submittedName>
        <fullName evidence="1">DUF2490 domain-containing protein</fullName>
    </submittedName>
</protein>
<proteinExistence type="predicted"/>
<dbReference type="KEGG" id="cagg:HYG79_14660"/>
<dbReference type="AlphaFoldDB" id="A0A7H9ATL2"/>
<dbReference type="Pfam" id="PF10677">
    <property type="entry name" value="DUF2490"/>
    <property type="match status" value="1"/>
</dbReference>
<gene>
    <name evidence="1" type="ORF">HYG79_14660</name>
</gene>
<reference evidence="1 2" key="1">
    <citation type="journal article" date="2006" name="Int. J. Syst. Evol. Microbiol.">
        <title>Costertonia aggregata gen. nov., sp. nov., a mesophilic marine bacterium of the family Flavobacteriaceae, isolated from a mature biofilm.</title>
        <authorList>
            <person name="Kwon K.K."/>
            <person name="Lee Y.K."/>
            <person name="Lee H.K."/>
        </authorList>
    </citation>
    <scope>NUCLEOTIDE SEQUENCE [LARGE SCALE GENOMIC DNA]</scope>
    <source>
        <strain evidence="1 2">KCCM 42265</strain>
    </source>
</reference>
<organism evidence="1 2">
    <name type="scientific">Costertonia aggregata</name>
    <dbReference type="NCBI Taxonomy" id="343403"/>
    <lineage>
        <taxon>Bacteria</taxon>
        <taxon>Pseudomonadati</taxon>
        <taxon>Bacteroidota</taxon>
        <taxon>Flavobacteriia</taxon>
        <taxon>Flavobacteriales</taxon>
        <taxon>Flavobacteriaceae</taxon>
        <taxon>Costertonia</taxon>
    </lineage>
</organism>
<name>A0A7H9ATL2_9FLAO</name>
<evidence type="ECO:0000313" key="1">
    <source>
        <dbReference type="EMBL" id="QLG46535.1"/>
    </source>
</evidence>
<dbReference type="RefSeq" id="WP_179242814.1">
    <property type="nucleotide sequence ID" value="NZ_CP058595.1"/>
</dbReference>
<dbReference type="InterPro" id="IPR019619">
    <property type="entry name" value="DUF2490"/>
</dbReference>